<feature type="chain" id="PRO_5021200250" description="GH16 domain-containing protein" evidence="3">
    <location>
        <begin position="21"/>
        <end position="472"/>
    </location>
</feature>
<dbReference type="EMBL" id="BJNG01000001">
    <property type="protein sequence ID" value="GEC17735.1"/>
    <property type="molecule type" value="Genomic_DNA"/>
</dbReference>
<reference evidence="5 6" key="1">
    <citation type="submission" date="2019-06" db="EMBL/GenBank/DDBJ databases">
        <title>Whole genome shotgun sequence of Pseudonocardia hydrocarbonoxydans NBRC 14498.</title>
        <authorList>
            <person name="Hosoyama A."/>
            <person name="Uohara A."/>
            <person name="Ohji S."/>
            <person name="Ichikawa N."/>
        </authorList>
    </citation>
    <scope>NUCLEOTIDE SEQUENCE [LARGE SCALE GENOMIC DNA]</scope>
    <source>
        <strain evidence="5 6">NBRC 14498</strain>
    </source>
</reference>
<dbReference type="InterPro" id="IPR000757">
    <property type="entry name" value="Beta-glucanase-like"/>
</dbReference>
<dbReference type="Proteomes" id="UP000320338">
    <property type="component" value="Unassembled WGS sequence"/>
</dbReference>
<feature type="domain" description="GH16" evidence="4">
    <location>
        <begin position="222"/>
        <end position="428"/>
    </location>
</feature>
<comment type="similarity">
    <text evidence="1">Belongs to the glycosyl hydrolase 16 family.</text>
</comment>
<dbReference type="SUPFAM" id="SSF49899">
    <property type="entry name" value="Concanavalin A-like lectins/glucanases"/>
    <property type="match status" value="1"/>
</dbReference>
<name>A0A4Y3WGC5_9PSEU</name>
<feature type="signal peptide" evidence="3">
    <location>
        <begin position="1"/>
        <end position="20"/>
    </location>
</feature>
<sequence length="472" mass="47198">MTVGGLVALALLSGSVVAYAAQPAPAECAPAAAGPPADGAAEGLVPAPRAAGDDEPDDGDDEPDDDGDGGGDDDGDGDDGDGDDGDGDDGDGDDGDGGGDDDGGDEDGGSDEDPDDSDGGGGDEPGADEPDAGDTGSDDTASDDPPSDDDVDEAGGQDADPADDPAPGEDSSTADDPTTGDDAATGDDPTTGDDPSTVEDPASGPADDASTEEACATAAETLGWGEPTLADEFDGPLGGDWRVYSGTGFDGQGTRTAEALRVDDGVLTITGDPAGATGGMAWSQGQEYGRWEARVRIPEGDPSYHAVALLWPDDPAAAGPQIDFMEVSDPGRGTTGAFVHPGAGAAPAGAEVEVDGTAWHTWAVEWTPTSVTTYLDGAQWWRVDDPAVIPSGPMHLCLQLDWFPTGEGEVRESSMQVDWVRQYALPDTAAGEPGDRVGPADVTEGAPTARLAEGAPDLPVREGPVPRPLGGS</sequence>
<dbReference type="Gene3D" id="2.60.120.200">
    <property type="match status" value="1"/>
</dbReference>
<evidence type="ECO:0000313" key="6">
    <source>
        <dbReference type="Proteomes" id="UP000320338"/>
    </source>
</evidence>
<protein>
    <recommendedName>
        <fullName evidence="4">GH16 domain-containing protein</fullName>
    </recommendedName>
</protein>
<dbReference type="PANTHER" id="PTHR10963">
    <property type="entry name" value="GLYCOSYL HYDROLASE-RELATED"/>
    <property type="match status" value="1"/>
</dbReference>
<evidence type="ECO:0000256" key="2">
    <source>
        <dbReference type="SAM" id="MobiDB-lite"/>
    </source>
</evidence>
<feature type="region of interest" description="Disordered" evidence="2">
    <location>
        <begin position="427"/>
        <end position="472"/>
    </location>
</feature>
<dbReference type="Pfam" id="PF00722">
    <property type="entry name" value="Glyco_hydro_16"/>
    <property type="match status" value="1"/>
</dbReference>
<proteinExistence type="inferred from homology"/>
<dbReference type="GO" id="GO:0005975">
    <property type="term" value="P:carbohydrate metabolic process"/>
    <property type="evidence" value="ECO:0007669"/>
    <property type="project" value="InterPro"/>
</dbReference>
<dbReference type="PANTHER" id="PTHR10963:SF55">
    <property type="entry name" value="GLYCOSIDE HYDROLASE FAMILY 16 PROTEIN"/>
    <property type="match status" value="1"/>
</dbReference>
<accession>A0A4Y3WGC5</accession>
<gene>
    <name evidence="5" type="ORF">PHY01_00180</name>
</gene>
<dbReference type="InterPro" id="IPR050546">
    <property type="entry name" value="Glycosyl_Hydrlase_16"/>
</dbReference>
<keyword evidence="3" id="KW-0732">Signal</keyword>
<dbReference type="PROSITE" id="PS51762">
    <property type="entry name" value="GH16_2"/>
    <property type="match status" value="1"/>
</dbReference>
<dbReference type="AlphaFoldDB" id="A0A4Y3WGC5"/>
<feature type="compositionally biased region" description="Low complexity" evidence="2">
    <location>
        <begin position="168"/>
        <end position="195"/>
    </location>
</feature>
<keyword evidence="6" id="KW-1185">Reference proteome</keyword>
<evidence type="ECO:0000259" key="4">
    <source>
        <dbReference type="PROSITE" id="PS51762"/>
    </source>
</evidence>
<feature type="compositionally biased region" description="Acidic residues" evidence="2">
    <location>
        <begin position="53"/>
        <end position="118"/>
    </location>
</feature>
<dbReference type="InterPro" id="IPR013320">
    <property type="entry name" value="ConA-like_dom_sf"/>
</dbReference>
<evidence type="ECO:0000313" key="5">
    <source>
        <dbReference type="EMBL" id="GEC17735.1"/>
    </source>
</evidence>
<evidence type="ECO:0000256" key="3">
    <source>
        <dbReference type="SAM" id="SignalP"/>
    </source>
</evidence>
<feature type="region of interest" description="Disordered" evidence="2">
    <location>
        <begin position="23"/>
        <end position="213"/>
    </location>
</feature>
<dbReference type="GO" id="GO:0004553">
    <property type="term" value="F:hydrolase activity, hydrolyzing O-glycosyl compounds"/>
    <property type="evidence" value="ECO:0007669"/>
    <property type="project" value="InterPro"/>
</dbReference>
<feature type="compositionally biased region" description="Low complexity" evidence="2">
    <location>
        <begin position="23"/>
        <end position="41"/>
    </location>
</feature>
<comment type="caution">
    <text evidence="5">The sequence shown here is derived from an EMBL/GenBank/DDBJ whole genome shotgun (WGS) entry which is preliminary data.</text>
</comment>
<feature type="compositionally biased region" description="Acidic residues" evidence="2">
    <location>
        <begin position="125"/>
        <end position="167"/>
    </location>
</feature>
<evidence type="ECO:0000256" key="1">
    <source>
        <dbReference type="ARBA" id="ARBA00006865"/>
    </source>
</evidence>
<dbReference type="CDD" id="cd00413">
    <property type="entry name" value="Glyco_hydrolase_16"/>
    <property type="match status" value="1"/>
</dbReference>
<organism evidence="5 6">
    <name type="scientific">Pseudonocardia hydrocarbonoxydans</name>
    <dbReference type="NCBI Taxonomy" id="76726"/>
    <lineage>
        <taxon>Bacteria</taxon>
        <taxon>Bacillati</taxon>
        <taxon>Actinomycetota</taxon>
        <taxon>Actinomycetes</taxon>
        <taxon>Pseudonocardiales</taxon>
        <taxon>Pseudonocardiaceae</taxon>
        <taxon>Pseudonocardia</taxon>
    </lineage>
</organism>